<protein>
    <submittedName>
        <fullName evidence="9">ABC transporter permease</fullName>
    </submittedName>
</protein>
<feature type="transmembrane region" description="Helical" evidence="6">
    <location>
        <begin position="20"/>
        <end position="38"/>
    </location>
</feature>
<sequence length="412" mass="43081">MTLVGLAFAYLRDRALNTALNILLLTLGVGTMVILVLFSSQLGARFERDARGVDLVVGAKGSPLQLILSSLYQVDVPTGNIPLSTLAALRRDPTVGRVIPLAQGDSFRGYRIIGSEPAYIDLYGGRLAAGRIWAAPYETVIGSEVARRTGARVGQKFVGSHGLSEGGAEHEHTPFTVTGILTPTGTVMDRLILTSVESVWEVHGLGHAEGSAEADHGPAAQNASIRDHQTEPEVTALLVRYRSPLAAVRLPRFINAQTQLQAAAPAVEITRLMSLLGVGIEAARGFAVLLIFTSGLSIFVALYTALRQREGDLAMLRVMGAAPAAIFAQVILEGLALATAGTGLGLALGHGALALAARAFSQLGEMGLTGLSFDPAEIYIVLGALALGVIAAAIPAARVFGVDIADTLQKAR</sequence>
<proteinExistence type="predicted"/>
<evidence type="ECO:0000256" key="6">
    <source>
        <dbReference type="SAM" id="Phobius"/>
    </source>
</evidence>
<dbReference type="InterPro" id="IPR051125">
    <property type="entry name" value="ABC-4/HrtB_transporter"/>
</dbReference>
<feature type="domain" description="MacB-like periplasmic core" evidence="8">
    <location>
        <begin position="18"/>
        <end position="199"/>
    </location>
</feature>
<comment type="caution">
    <text evidence="9">The sequence shown here is derived from an EMBL/GenBank/DDBJ whole genome shotgun (WGS) entry which is preliminary data.</text>
</comment>
<evidence type="ECO:0000259" key="8">
    <source>
        <dbReference type="Pfam" id="PF12704"/>
    </source>
</evidence>
<evidence type="ECO:0000256" key="4">
    <source>
        <dbReference type="ARBA" id="ARBA00022989"/>
    </source>
</evidence>
<dbReference type="EMBL" id="JBHTLQ010000002">
    <property type="protein sequence ID" value="MFD1189135.1"/>
    <property type="molecule type" value="Genomic_DNA"/>
</dbReference>
<name>A0ABW3SX17_9CAUL</name>
<feature type="transmembrane region" description="Helical" evidence="6">
    <location>
        <begin position="378"/>
        <end position="400"/>
    </location>
</feature>
<keyword evidence="4 6" id="KW-1133">Transmembrane helix</keyword>
<gene>
    <name evidence="9" type="ORF">ACFQ27_00965</name>
</gene>
<dbReference type="InterPro" id="IPR025857">
    <property type="entry name" value="MacB_PCD"/>
</dbReference>
<feature type="transmembrane region" description="Helical" evidence="6">
    <location>
        <begin position="286"/>
        <end position="306"/>
    </location>
</feature>
<dbReference type="Pfam" id="PF02687">
    <property type="entry name" value="FtsX"/>
    <property type="match status" value="1"/>
</dbReference>
<evidence type="ECO:0000313" key="9">
    <source>
        <dbReference type="EMBL" id="MFD1189135.1"/>
    </source>
</evidence>
<keyword evidence="5 6" id="KW-0472">Membrane</keyword>
<evidence type="ECO:0000256" key="1">
    <source>
        <dbReference type="ARBA" id="ARBA00004651"/>
    </source>
</evidence>
<evidence type="ECO:0000256" key="3">
    <source>
        <dbReference type="ARBA" id="ARBA00022692"/>
    </source>
</evidence>
<dbReference type="InterPro" id="IPR003838">
    <property type="entry name" value="ABC3_permease_C"/>
</dbReference>
<dbReference type="Proteomes" id="UP001597216">
    <property type="component" value="Unassembled WGS sequence"/>
</dbReference>
<organism evidence="9 10">
    <name type="scientific">Phenylobacterium conjunctum</name>
    <dbReference type="NCBI Taxonomy" id="1298959"/>
    <lineage>
        <taxon>Bacteria</taxon>
        <taxon>Pseudomonadati</taxon>
        <taxon>Pseudomonadota</taxon>
        <taxon>Alphaproteobacteria</taxon>
        <taxon>Caulobacterales</taxon>
        <taxon>Caulobacteraceae</taxon>
        <taxon>Phenylobacterium</taxon>
    </lineage>
</organism>
<keyword evidence="10" id="KW-1185">Reference proteome</keyword>
<dbReference type="PANTHER" id="PTHR43738">
    <property type="entry name" value="ABC TRANSPORTER, MEMBRANE PROTEIN"/>
    <property type="match status" value="1"/>
</dbReference>
<evidence type="ECO:0000259" key="7">
    <source>
        <dbReference type="Pfam" id="PF02687"/>
    </source>
</evidence>
<dbReference type="RefSeq" id="WP_377352050.1">
    <property type="nucleotide sequence ID" value="NZ_JBHTLQ010000002.1"/>
</dbReference>
<feature type="domain" description="ABC3 transporter permease C-terminal" evidence="7">
    <location>
        <begin position="286"/>
        <end position="401"/>
    </location>
</feature>
<keyword evidence="2" id="KW-1003">Cell membrane</keyword>
<comment type="subcellular location">
    <subcellularLocation>
        <location evidence="1">Cell membrane</location>
        <topology evidence="1">Multi-pass membrane protein</topology>
    </subcellularLocation>
</comment>
<accession>A0ABW3SX17</accession>
<keyword evidence="3 6" id="KW-0812">Transmembrane</keyword>
<dbReference type="Pfam" id="PF12704">
    <property type="entry name" value="MacB_PCD"/>
    <property type="match status" value="1"/>
</dbReference>
<evidence type="ECO:0000256" key="2">
    <source>
        <dbReference type="ARBA" id="ARBA00022475"/>
    </source>
</evidence>
<reference evidence="10" key="1">
    <citation type="journal article" date="2019" name="Int. J. Syst. Evol. Microbiol.">
        <title>The Global Catalogue of Microorganisms (GCM) 10K type strain sequencing project: providing services to taxonomists for standard genome sequencing and annotation.</title>
        <authorList>
            <consortium name="The Broad Institute Genomics Platform"/>
            <consortium name="The Broad Institute Genome Sequencing Center for Infectious Disease"/>
            <person name="Wu L."/>
            <person name="Ma J."/>
        </authorList>
    </citation>
    <scope>NUCLEOTIDE SEQUENCE [LARGE SCALE GENOMIC DNA]</scope>
    <source>
        <strain evidence="10">CCUG 55074</strain>
    </source>
</reference>
<evidence type="ECO:0000313" key="10">
    <source>
        <dbReference type="Proteomes" id="UP001597216"/>
    </source>
</evidence>
<dbReference type="PANTHER" id="PTHR43738:SF2">
    <property type="entry name" value="ABC TRANSPORTER PERMEASE"/>
    <property type="match status" value="1"/>
</dbReference>
<evidence type="ECO:0000256" key="5">
    <source>
        <dbReference type="ARBA" id="ARBA00023136"/>
    </source>
</evidence>